<dbReference type="PANTHER" id="PTHR22948:SF29">
    <property type="entry name" value="FI02030P-RELATED"/>
    <property type="match status" value="1"/>
</dbReference>
<comment type="caution">
    <text evidence="2">The sequence shown here is derived from an EMBL/GenBank/DDBJ whole genome shotgun (WGS) entry which is preliminary data.</text>
</comment>
<sequence length="428" mass="46645">MEQCASPDVLGGHPVIREPADIAKGVPVAVRLTHYSSPASLFLRREQHGMTQAHGHDDFRIFEINNHVYDVSVGMACLVCKDSSTRLALRAVVTDVCRNPSGMPLKASVLYVDSGQTDDVNMDRVYTIDSEAAAKPKAAIPCCIRNVKPTAESSRYDLKGLCKRGALFEAVFYAASDGGVYEVDLHAKCQEKSRLRTYDVGKYLVKNGFAQLMDSLADTSDAVGSSAEDVVSASDNSEEDTRNSTLKLPSPVLSTYSEPTGDFQFLGGAGSPTVSKEDVLKILVTFISSPDHFYGQKVDRVSEWFLVQNLIQQSTNPIILDEIKAGASYIYRELPEQSGARVRVQDVQEPGMCRVFLLDYGDQKNRALLVTVHGSHRGSHAYPTRHEVRAVRHTTTESLDASSCRSLCRTGTHGNSADGSAGGHKDKP</sequence>
<gene>
    <name evidence="2" type="ORF">HPB48_017057</name>
</gene>
<keyword evidence="3" id="KW-1185">Reference proteome</keyword>
<evidence type="ECO:0000256" key="1">
    <source>
        <dbReference type="SAM" id="MobiDB-lite"/>
    </source>
</evidence>
<dbReference type="SUPFAM" id="SSF63748">
    <property type="entry name" value="Tudor/PWWP/MBT"/>
    <property type="match status" value="1"/>
</dbReference>
<organism evidence="2 3">
    <name type="scientific">Haemaphysalis longicornis</name>
    <name type="common">Bush tick</name>
    <dbReference type="NCBI Taxonomy" id="44386"/>
    <lineage>
        <taxon>Eukaryota</taxon>
        <taxon>Metazoa</taxon>
        <taxon>Ecdysozoa</taxon>
        <taxon>Arthropoda</taxon>
        <taxon>Chelicerata</taxon>
        <taxon>Arachnida</taxon>
        <taxon>Acari</taxon>
        <taxon>Parasitiformes</taxon>
        <taxon>Ixodida</taxon>
        <taxon>Ixodoidea</taxon>
        <taxon>Ixodidae</taxon>
        <taxon>Haemaphysalinae</taxon>
        <taxon>Haemaphysalis</taxon>
    </lineage>
</organism>
<evidence type="ECO:0000313" key="2">
    <source>
        <dbReference type="EMBL" id="KAH9381652.1"/>
    </source>
</evidence>
<protein>
    <submittedName>
        <fullName evidence="2">Uncharacterized protein</fullName>
    </submittedName>
</protein>
<dbReference type="AlphaFoldDB" id="A0A9J6H4S0"/>
<dbReference type="OrthoDB" id="6480812at2759"/>
<dbReference type="Gene3D" id="2.40.50.90">
    <property type="match status" value="1"/>
</dbReference>
<dbReference type="CDD" id="cd20379">
    <property type="entry name" value="Tudor_dTUD-like"/>
    <property type="match status" value="1"/>
</dbReference>
<proteinExistence type="predicted"/>
<dbReference type="Gene3D" id="2.30.30.140">
    <property type="match status" value="1"/>
</dbReference>
<dbReference type="InterPro" id="IPR050621">
    <property type="entry name" value="Tudor_domain_containing"/>
</dbReference>
<dbReference type="PANTHER" id="PTHR22948">
    <property type="entry name" value="TUDOR DOMAIN CONTAINING PROTEIN"/>
    <property type="match status" value="1"/>
</dbReference>
<accession>A0A9J6H4S0</accession>
<dbReference type="VEuPathDB" id="VectorBase:HLOH_039958"/>
<evidence type="ECO:0000313" key="3">
    <source>
        <dbReference type="Proteomes" id="UP000821853"/>
    </source>
</evidence>
<name>A0A9J6H4S0_HAELO</name>
<feature type="region of interest" description="Disordered" evidence="1">
    <location>
        <begin position="227"/>
        <end position="251"/>
    </location>
</feature>
<dbReference type="Proteomes" id="UP000821853">
    <property type="component" value="Chromosome 9"/>
</dbReference>
<dbReference type="InterPro" id="IPR035437">
    <property type="entry name" value="SNase_OB-fold_sf"/>
</dbReference>
<dbReference type="EMBL" id="JABSTR010000011">
    <property type="protein sequence ID" value="KAH9381652.1"/>
    <property type="molecule type" value="Genomic_DNA"/>
</dbReference>
<reference evidence="2 3" key="1">
    <citation type="journal article" date="2020" name="Cell">
        <title>Large-Scale Comparative Analyses of Tick Genomes Elucidate Their Genetic Diversity and Vector Capacities.</title>
        <authorList>
            <consortium name="Tick Genome and Microbiome Consortium (TIGMIC)"/>
            <person name="Jia N."/>
            <person name="Wang J."/>
            <person name="Shi W."/>
            <person name="Du L."/>
            <person name="Sun Y."/>
            <person name="Zhan W."/>
            <person name="Jiang J.F."/>
            <person name="Wang Q."/>
            <person name="Zhang B."/>
            <person name="Ji P."/>
            <person name="Bell-Sakyi L."/>
            <person name="Cui X.M."/>
            <person name="Yuan T.T."/>
            <person name="Jiang B.G."/>
            <person name="Yang W.F."/>
            <person name="Lam T.T."/>
            <person name="Chang Q.C."/>
            <person name="Ding S.J."/>
            <person name="Wang X.J."/>
            <person name="Zhu J.G."/>
            <person name="Ruan X.D."/>
            <person name="Zhao L."/>
            <person name="Wei J.T."/>
            <person name="Ye R.Z."/>
            <person name="Que T.C."/>
            <person name="Du C.H."/>
            <person name="Zhou Y.H."/>
            <person name="Cheng J.X."/>
            <person name="Dai P.F."/>
            <person name="Guo W.B."/>
            <person name="Han X.H."/>
            <person name="Huang E.J."/>
            <person name="Li L.F."/>
            <person name="Wei W."/>
            <person name="Gao Y.C."/>
            <person name="Liu J.Z."/>
            <person name="Shao H.Z."/>
            <person name="Wang X."/>
            <person name="Wang C.C."/>
            <person name="Yang T.C."/>
            <person name="Huo Q.B."/>
            <person name="Li W."/>
            <person name="Chen H.Y."/>
            <person name="Chen S.E."/>
            <person name="Zhou L.G."/>
            <person name="Ni X.B."/>
            <person name="Tian J.H."/>
            <person name="Sheng Y."/>
            <person name="Liu T."/>
            <person name="Pan Y.S."/>
            <person name="Xia L.Y."/>
            <person name="Li J."/>
            <person name="Zhao F."/>
            <person name="Cao W.C."/>
        </authorList>
    </citation>
    <scope>NUCLEOTIDE SEQUENCE [LARGE SCALE GENOMIC DNA]</scope>
    <source>
        <strain evidence="2">HaeL-2018</strain>
    </source>
</reference>